<dbReference type="PANTHER" id="PTHR12534">
    <property type="entry name" value="30S RIBOSOMAL PROTEIN S2 PROKARYOTIC AND ORGANELLAR"/>
    <property type="match status" value="1"/>
</dbReference>
<evidence type="ECO:0000256" key="5">
    <source>
        <dbReference type="HAMAP-Rule" id="MF_00291"/>
    </source>
</evidence>
<protein>
    <recommendedName>
        <fullName evidence="4 5">Small ribosomal subunit protein uS2</fullName>
    </recommendedName>
</protein>
<dbReference type="SUPFAM" id="SSF52313">
    <property type="entry name" value="Ribosomal protein S2"/>
    <property type="match status" value="1"/>
</dbReference>
<dbReference type="InterPro" id="IPR023591">
    <property type="entry name" value="Ribosomal_uS2_flav_dom_sf"/>
</dbReference>
<dbReference type="GO" id="GO:0022627">
    <property type="term" value="C:cytosolic small ribosomal subunit"/>
    <property type="evidence" value="ECO:0007669"/>
    <property type="project" value="TreeGrafter"/>
</dbReference>
<dbReference type="PRINTS" id="PR00395">
    <property type="entry name" value="RIBOSOMALS2"/>
</dbReference>
<dbReference type="Proteomes" id="UP000176901">
    <property type="component" value="Unassembled WGS sequence"/>
</dbReference>
<gene>
    <name evidence="5" type="primary">rpsB</name>
    <name evidence="7" type="ORF">A3C82_02290</name>
</gene>
<keyword evidence="2 5" id="KW-0689">Ribosomal protein</keyword>
<dbReference type="CDD" id="cd01425">
    <property type="entry name" value="RPS2"/>
    <property type="match status" value="1"/>
</dbReference>
<dbReference type="InterPro" id="IPR001865">
    <property type="entry name" value="Ribosomal_uS2"/>
</dbReference>
<evidence type="ECO:0000256" key="4">
    <source>
        <dbReference type="ARBA" id="ARBA00035256"/>
    </source>
</evidence>
<dbReference type="AlphaFoldDB" id="A0A1G2R496"/>
<dbReference type="NCBIfam" id="TIGR01011">
    <property type="entry name" value="rpsB_bact"/>
    <property type="match status" value="1"/>
</dbReference>
<comment type="caution">
    <text evidence="7">The sequence shown here is derived from an EMBL/GenBank/DDBJ whole genome shotgun (WGS) entry which is preliminary data.</text>
</comment>
<dbReference type="HAMAP" id="MF_00291_B">
    <property type="entry name" value="Ribosomal_uS2_B"/>
    <property type="match status" value="1"/>
</dbReference>
<dbReference type="InterPro" id="IPR005706">
    <property type="entry name" value="Ribosomal_uS2_bac/mit/plastid"/>
</dbReference>
<evidence type="ECO:0000313" key="7">
    <source>
        <dbReference type="EMBL" id="OHA67062.1"/>
    </source>
</evidence>
<dbReference type="EMBL" id="MHTW01000018">
    <property type="protein sequence ID" value="OHA67062.1"/>
    <property type="molecule type" value="Genomic_DNA"/>
</dbReference>
<name>A0A1G2R496_9BACT</name>
<dbReference type="Pfam" id="PF00318">
    <property type="entry name" value="Ribosomal_S2"/>
    <property type="match status" value="1"/>
</dbReference>
<dbReference type="Gene3D" id="3.40.50.10490">
    <property type="entry name" value="Glucose-6-phosphate isomerase like protein, domain 1"/>
    <property type="match status" value="1"/>
</dbReference>
<dbReference type="STRING" id="1802451.A3C82_02290"/>
<dbReference type="GO" id="GO:0006412">
    <property type="term" value="P:translation"/>
    <property type="evidence" value="ECO:0007669"/>
    <property type="project" value="UniProtKB-UniRule"/>
</dbReference>
<evidence type="ECO:0000256" key="6">
    <source>
        <dbReference type="RuleBase" id="RU003631"/>
    </source>
</evidence>
<keyword evidence="3 5" id="KW-0687">Ribonucleoprotein</keyword>
<dbReference type="PROSITE" id="PS00963">
    <property type="entry name" value="RIBOSOMAL_S2_2"/>
    <property type="match status" value="1"/>
</dbReference>
<dbReference type="GO" id="GO:0003735">
    <property type="term" value="F:structural constituent of ribosome"/>
    <property type="evidence" value="ECO:0007669"/>
    <property type="project" value="InterPro"/>
</dbReference>
<dbReference type="InterPro" id="IPR018130">
    <property type="entry name" value="Ribosomal_uS2_CS"/>
</dbReference>
<comment type="similarity">
    <text evidence="1 5 6">Belongs to the universal ribosomal protein uS2 family.</text>
</comment>
<accession>A0A1G2R496</accession>
<proteinExistence type="inferred from homology"/>
<evidence type="ECO:0000256" key="1">
    <source>
        <dbReference type="ARBA" id="ARBA00006242"/>
    </source>
</evidence>
<evidence type="ECO:0000256" key="2">
    <source>
        <dbReference type="ARBA" id="ARBA00022980"/>
    </source>
</evidence>
<sequence length="230" mass="25867">MKPLAVAQDPVIEEMIKAGLNFGHRTSKTHPKMRQYILGVRNTVHMFDLAKTKEKLQEALLYIQSLRAEGKTLLLVGTKIQIKNLVKETAAACGLPYVSERWIGGTFTNFGTIAKRIEYFRGLEQKKETGELEKYTKKEQLDIAEELKNLELHFGGIKNLSKLPDAVFICDLDKNQLVLKEAKGKGIPVIALVDTNIDPTLVDYIIPANDDAQSSVRYILGKIQELYVSH</sequence>
<reference evidence="7 8" key="1">
    <citation type="journal article" date="2016" name="Nat. Commun.">
        <title>Thousands of microbial genomes shed light on interconnected biogeochemical processes in an aquifer system.</title>
        <authorList>
            <person name="Anantharaman K."/>
            <person name="Brown C.T."/>
            <person name="Hug L.A."/>
            <person name="Sharon I."/>
            <person name="Castelle C.J."/>
            <person name="Probst A.J."/>
            <person name="Thomas B.C."/>
            <person name="Singh A."/>
            <person name="Wilkins M.J."/>
            <person name="Karaoz U."/>
            <person name="Brodie E.L."/>
            <person name="Williams K.H."/>
            <person name="Hubbard S.S."/>
            <person name="Banfield J.F."/>
        </authorList>
    </citation>
    <scope>NUCLEOTIDE SEQUENCE [LARGE SCALE GENOMIC DNA]</scope>
</reference>
<dbReference type="Gene3D" id="1.10.287.610">
    <property type="entry name" value="Helix hairpin bin"/>
    <property type="match status" value="1"/>
</dbReference>
<dbReference type="PANTHER" id="PTHR12534:SF0">
    <property type="entry name" value="SMALL RIBOSOMAL SUBUNIT PROTEIN US2M"/>
    <property type="match status" value="1"/>
</dbReference>
<evidence type="ECO:0000256" key="3">
    <source>
        <dbReference type="ARBA" id="ARBA00023274"/>
    </source>
</evidence>
<organism evidence="7 8">
    <name type="scientific">Candidatus Wildermuthbacteria bacterium RIFCSPHIGHO2_02_FULL_47_12</name>
    <dbReference type="NCBI Taxonomy" id="1802451"/>
    <lineage>
        <taxon>Bacteria</taxon>
        <taxon>Candidatus Wildermuthiibacteriota</taxon>
    </lineage>
</organism>
<evidence type="ECO:0000313" key="8">
    <source>
        <dbReference type="Proteomes" id="UP000176901"/>
    </source>
</evidence>